<sequence length="268" mass="29567">MFDVTGKVALVTGGVRGIGLSIVKELLRNGAKAVAILDINNVSGEKVVREIHDEFGDGKAMFLKVDVKSRAQMEDAFRKTIATFANLDIVVNNAGVCLDLNWEEEIGVNLVGTTNGTVLAFEKYLPNSRSGHEGVILNMSSIGSFTLYPVIPIYGATKSGVAHLTRTFGQEVHYERKKVRVIALCPNRTDTEMVLWNDAAFLNPEYAELQRQIDMDEQPVGQSADHVAKAAVRMIREGKNGSLWAIEDSKPPYEVEIIFSKKEIEKPM</sequence>
<keyword evidence="2" id="KW-0560">Oxidoreductase</keyword>
<comment type="similarity">
    <text evidence="1 3">Belongs to the short-chain dehydrogenases/reductases (SDR) family.</text>
</comment>
<dbReference type="GO" id="GO:0016616">
    <property type="term" value="F:oxidoreductase activity, acting on the CH-OH group of donors, NAD or NADP as acceptor"/>
    <property type="evidence" value="ECO:0007669"/>
    <property type="project" value="TreeGrafter"/>
</dbReference>
<comment type="caution">
    <text evidence="4">The sequence shown here is derived from an EMBL/GenBank/DDBJ whole genome shotgun (WGS) entry which is preliminary data.</text>
</comment>
<dbReference type="InterPro" id="IPR002347">
    <property type="entry name" value="SDR_fam"/>
</dbReference>
<dbReference type="SUPFAM" id="SSF51735">
    <property type="entry name" value="NAD(P)-binding Rossmann-fold domains"/>
    <property type="match status" value="1"/>
</dbReference>
<protein>
    <recommendedName>
        <fullName evidence="6">15-hydroxyprostaglandin dehydrogenase [NAD(+)]</fullName>
    </recommendedName>
</protein>
<dbReference type="AlphaFoldDB" id="A0A5N4AFK2"/>
<dbReference type="PRINTS" id="PR00081">
    <property type="entry name" value="GDHRDH"/>
</dbReference>
<dbReference type="EMBL" id="VVIM01000007">
    <property type="protein sequence ID" value="KAB0796094.1"/>
    <property type="molecule type" value="Genomic_DNA"/>
</dbReference>
<dbReference type="InParanoid" id="A0A5N4AFK2"/>
<accession>A0A5N4AFK2</accession>
<evidence type="ECO:0000256" key="2">
    <source>
        <dbReference type="ARBA" id="ARBA00023002"/>
    </source>
</evidence>
<dbReference type="Pfam" id="PF00106">
    <property type="entry name" value="adh_short"/>
    <property type="match status" value="1"/>
</dbReference>
<evidence type="ECO:0000313" key="5">
    <source>
        <dbReference type="Proteomes" id="UP000327044"/>
    </source>
</evidence>
<dbReference type="PROSITE" id="PS00061">
    <property type="entry name" value="ADH_SHORT"/>
    <property type="match status" value="1"/>
</dbReference>
<dbReference type="InterPro" id="IPR020904">
    <property type="entry name" value="Sc_DH/Rdtase_CS"/>
</dbReference>
<dbReference type="PANTHER" id="PTHR44229">
    <property type="entry name" value="15-HYDROXYPROSTAGLANDIN DEHYDROGENASE [NAD(+)]"/>
    <property type="match status" value="1"/>
</dbReference>
<dbReference type="OrthoDB" id="417891at2759"/>
<evidence type="ECO:0000256" key="3">
    <source>
        <dbReference type="RuleBase" id="RU000363"/>
    </source>
</evidence>
<dbReference type="Gene3D" id="3.40.50.720">
    <property type="entry name" value="NAD(P)-binding Rossmann-like Domain"/>
    <property type="match status" value="1"/>
</dbReference>
<organism evidence="4 5">
    <name type="scientific">Photinus pyralis</name>
    <name type="common">Common eastern firefly</name>
    <name type="synonym">Lampyris pyralis</name>
    <dbReference type="NCBI Taxonomy" id="7054"/>
    <lineage>
        <taxon>Eukaryota</taxon>
        <taxon>Metazoa</taxon>
        <taxon>Ecdysozoa</taxon>
        <taxon>Arthropoda</taxon>
        <taxon>Hexapoda</taxon>
        <taxon>Insecta</taxon>
        <taxon>Pterygota</taxon>
        <taxon>Neoptera</taxon>
        <taxon>Endopterygota</taxon>
        <taxon>Coleoptera</taxon>
        <taxon>Polyphaga</taxon>
        <taxon>Elateriformia</taxon>
        <taxon>Elateroidea</taxon>
        <taxon>Lampyridae</taxon>
        <taxon>Lampyrinae</taxon>
        <taxon>Photinus</taxon>
    </lineage>
</organism>
<dbReference type="InterPro" id="IPR036291">
    <property type="entry name" value="NAD(P)-bd_dom_sf"/>
</dbReference>
<dbReference type="Proteomes" id="UP000327044">
    <property type="component" value="Unassembled WGS sequence"/>
</dbReference>
<evidence type="ECO:0000313" key="4">
    <source>
        <dbReference type="EMBL" id="KAB0796094.1"/>
    </source>
</evidence>
<keyword evidence="5" id="KW-1185">Reference proteome</keyword>
<gene>
    <name evidence="4" type="ORF">PPYR_10155</name>
</gene>
<dbReference type="FunFam" id="3.40.50.720:FF:000149">
    <property type="entry name" value="15-hydroxyprostaglandin dehydrogenase [NAD(+)]"/>
    <property type="match status" value="1"/>
</dbReference>
<dbReference type="GO" id="GO:0005737">
    <property type="term" value="C:cytoplasm"/>
    <property type="evidence" value="ECO:0007669"/>
    <property type="project" value="TreeGrafter"/>
</dbReference>
<dbReference type="PRINTS" id="PR00080">
    <property type="entry name" value="SDRFAMILY"/>
</dbReference>
<reference evidence="4 5" key="1">
    <citation type="journal article" date="2018" name="Elife">
        <title>Firefly genomes illuminate parallel origins of bioluminescence in beetles.</title>
        <authorList>
            <person name="Fallon T.R."/>
            <person name="Lower S.E."/>
            <person name="Chang C.H."/>
            <person name="Bessho-Uehara M."/>
            <person name="Martin G.J."/>
            <person name="Bewick A.J."/>
            <person name="Behringer M."/>
            <person name="Debat H.J."/>
            <person name="Wong I."/>
            <person name="Day J.C."/>
            <person name="Suvorov A."/>
            <person name="Silva C.J."/>
            <person name="Stanger-Hall K.F."/>
            <person name="Hall D.W."/>
            <person name="Schmitz R.J."/>
            <person name="Nelson D.R."/>
            <person name="Lewis S.M."/>
            <person name="Shigenobu S."/>
            <person name="Bybee S.M."/>
            <person name="Larracuente A.M."/>
            <person name="Oba Y."/>
            <person name="Weng J.K."/>
        </authorList>
    </citation>
    <scope>NUCLEOTIDE SEQUENCE [LARGE SCALE GENOMIC DNA]</scope>
    <source>
        <strain evidence="4">1611_PpyrPB1</strain>
        <tissue evidence="4">Whole body</tissue>
    </source>
</reference>
<dbReference type="PANTHER" id="PTHR44229:SF8">
    <property type="entry name" value="ALCOHOL DEHYDROGENASE-RELATED"/>
    <property type="match status" value="1"/>
</dbReference>
<evidence type="ECO:0000256" key="1">
    <source>
        <dbReference type="ARBA" id="ARBA00006484"/>
    </source>
</evidence>
<proteinExistence type="inferred from homology"/>
<name>A0A5N4AFK2_PHOPY</name>
<evidence type="ECO:0008006" key="6">
    <source>
        <dbReference type="Google" id="ProtNLM"/>
    </source>
</evidence>